<dbReference type="SUPFAM" id="SSF52540">
    <property type="entry name" value="P-loop containing nucleoside triphosphate hydrolases"/>
    <property type="match status" value="1"/>
</dbReference>
<organism evidence="3 4">
    <name type="scientific">Cirrhinus mrigala</name>
    <name type="common">Mrigala</name>
    <dbReference type="NCBI Taxonomy" id="683832"/>
    <lineage>
        <taxon>Eukaryota</taxon>
        <taxon>Metazoa</taxon>
        <taxon>Chordata</taxon>
        <taxon>Craniata</taxon>
        <taxon>Vertebrata</taxon>
        <taxon>Euteleostomi</taxon>
        <taxon>Actinopterygii</taxon>
        <taxon>Neopterygii</taxon>
        <taxon>Teleostei</taxon>
        <taxon>Ostariophysi</taxon>
        <taxon>Cypriniformes</taxon>
        <taxon>Cyprinidae</taxon>
        <taxon>Labeoninae</taxon>
        <taxon>Labeonini</taxon>
        <taxon>Cirrhinus</taxon>
    </lineage>
</organism>
<dbReference type="InterPro" id="IPR050173">
    <property type="entry name" value="ABC_transporter_C-like"/>
</dbReference>
<gene>
    <name evidence="3" type="ORF">M9458_036270</name>
</gene>
<keyword evidence="1" id="KW-0547">Nucleotide-binding</keyword>
<accession>A0ABD0P539</accession>
<dbReference type="PANTHER" id="PTHR24223:SF19">
    <property type="entry name" value="CYSTIC FIBROSIS TRANSMEMBRANE CONDUCTANCE REGULATOR"/>
    <property type="match status" value="1"/>
</dbReference>
<evidence type="ECO:0000256" key="1">
    <source>
        <dbReference type="ARBA" id="ARBA00022741"/>
    </source>
</evidence>
<evidence type="ECO:0000313" key="3">
    <source>
        <dbReference type="EMBL" id="KAL0168048.1"/>
    </source>
</evidence>
<dbReference type="GO" id="GO:0005524">
    <property type="term" value="F:ATP binding"/>
    <property type="evidence" value="ECO:0007669"/>
    <property type="project" value="UniProtKB-KW"/>
</dbReference>
<reference evidence="3 4" key="1">
    <citation type="submission" date="2024-05" db="EMBL/GenBank/DDBJ databases">
        <title>Genome sequencing and assembly of Indian major carp, Cirrhinus mrigala (Hamilton, 1822).</title>
        <authorList>
            <person name="Mohindra V."/>
            <person name="Chowdhury L.M."/>
            <person name="Lal K."/>
            <person name="Jena J.K."/>
        </authorList>
    </citation>
    <scope>NUCLEOTIDE SEQUENCE [LARGE SCALE GENOMIC DNA]</scope>
    <source>
        <strain evidence="3">CM1030</strain>
        <tissue evidence="3">Blood</tissue>
    </source>
</reference>
<dbReference type="InterPro" id="IPR027417">
    <property type="entry name" value="P-loop_NTPase"/>
</dbReference>
<keyword evidence="4" id="KW-1185">Reference proteome</keyword>
<dbReference type="AlphaFoldDB" id="A0ABD0P539"/>
<dbReference type="Gene3D" id="3.40.50.300">
    <property type="entry name" value="P-loop containing nucleotide triphosphate hydrolases"/>
    <property type="match status" value="1"/>
</dbReference>
<keyword evidence="2" id="KW-0067">ATP-binding</keyword>
<sequence>MTILGELVPSSGKIRHSGRISYSSQTAWIMPGTIRDNILFGLTYDEYRYKSVVKACQLEE</sequence>
<dbReference type="EMBL" id="JAMKFB020000018">
    <property type="protein sequence ID" value="KAL0168048.1"/>
    <property type="molecule type" value="Genomic_DNA"/>
</dbReference>
<dbReference type="PANTHER" id="PTHR24223">
    <property type="entry name" value="ATP-BINDING CASSETTE SUB-FAMILY C"/>
    <property type="match status" value="1"/>
</dbReference>
<evidence type="ECO:0000313" key="4">
    <source>
        <dbReference type="Proteomes" id="UP001529510"/>
    </source>
</evidence>
<name>A0ABD0P539_CIRMR</name>
<comment type="caution">
    <text evidence="3">The sequence shown here is derived from an EMBL/GenBank/DDBJ whole genome shotgun (WGS) entry which is preliminary data.</text>
</comment>
<protein>
    <submittedName>
        <fullName evidence="3">Uncharacterized protein</fullName>
    </submittedName>
</protein>
<feature type="non-terminal residue" evidence="3">
    <location>
        <position position="60"/>
    </location>
</feature>
<proteinExistence type="predicted"/>
<dbReference type="Proteomes" id="UP001529510">
    <property type="component" value="Unassembled WGS sequence"/>
</dbReference>
<evidence type="ECO:0000256" key="2">
    <source>
        <dbReference type="ARBA" id="ARBA00022840"/>
    </source>
</evidence>